<evidence type="ECO:0008006" key="7">
    <source>
        <dbReference type="Google" id="ProtNLM"/>
    </source>
</evidence>
<keyword evidence="6" id="KW-1185">Reference proteome</keyword>
<organism evidence="5 6">
    <name type="scientific">Talaromyces atroroseus</name>
    <dbReference type="NCBI Taxonomy" id="1441469"/>
    <lineage>
        <taxon>Eukaryota</taxon>
        <taxon>Fungi</taxon>
        <taxon>Dikarya</taxon>
        <taxon>Ascomycota</taxon>
        <taxon>Pezizomycotina</taxon>
        <taxon>Eurotiomycetes</taxon>
        <taxon>Eurotiomycetidae</taxon>
        <taxon>Eurotiales</taxon>
        <taxon>Trichocomaceae</taxon>
        <taxon>Talaromyces</taxon>
        <taxon>Talaromyces sect. Trachyspermi</taxon>
    </lineage>
</organism>
<gene>
    <name evidence="5" type="ORF">UA08_02812</name>
</gene>
<comment type="catalytic activity">
    <reaction evidence="4">
        <text>(S)-ureidoglycolate = urea + glyoxylate</text>
        <dbReference type="Rhea" id="RHEA:11304"/>
        <dbReference type="ChEBI" id="CHEBI:16199"/>
        <dbReference type="ChEBI" id="CHEBI:36655"/>
        <dbReference type="ChEBI" id="CHEBI:57296"/>
        <dbReference type="EC" id="4.3.2.3"/>
    </reaction>
</comment>
<evidence type="ECO:0000256" key="1">
    <source>
        <dbReference type="ARBA" id="ARBA00011738"/>
    </source>
</evidence>
<reference evidence="5 6" key="1">
    <citation type="submission" date="2015-06" db="EMBL/GenBank/DDBJ databases">
        <title>Talaromyces atroroseus IBT 11181 draft genome.</title>
        <authorList>
            <person name="Rasmussen K.B."/>
            <person name="Rasmussen S."/>
            <person name="Petersen B."/>
            <person name="Sicheritz-Ponten T."/>
            <person name="Mortensen U.H."/>
            <person name="Thrane U."/>
        </authorList>
    </citation>
    <scope>NUCLEOTIDE SEQUENCE [LARGE SCALE GENOMIC DNA]</scope>
    <source>
        <strain evidence="5 6">IBT 11181</strain>
    </source>
</reference>
<evidence type="ECO:0000313" key="5">
    <source>
        <dbReference type="EMBL" id="OKL61741.1"/>
    </source>
</evidence>
<proteinExistence type="predicted"/>
<keyword evidence="2" id="KW-0659">Purine metabolism</keyword>
<evidence type="ECO:0000256" key="4">
    <source>
        <dbReference type="ARBA" id="ARBA00047684"/>
    </source>
</evidence>
<dbReference type="OrthoDB" id="10266039at2759"/>
<comment type="caution">
    <text evidence="5">The sequence shown here is derived from an EMBL/GenBank/DDBJ whole genome shotgun (WGS) entry which is preliminary data.</text>
</comment>
<dbReference type="Proteomes" id="UP000214365">
    <property type="component" value="Unassembled WGS sequence"/>
</dbReference>
<dbReference type="GO" id="GO:0006144">
    <property type="term" value="P:purine nucleobase metabolic process"/>
    <property type="evidence" value="ECO:0007669"/>
    <property type="project" value="UniProtKB-KW"/>
</dbReference>
<keyword evidence="3" id="KW-0456">Lyase</keyword>
<dbReference type="RefSeq" id="XP_020121862.1">
    <property type="nucleotide sequence ID" value="XM_020264895.1"/>
</dbReference>
<dbReference type="InterPro" id="IPR047233">
    <property type="entry name" value="UAH_cupin"/>
</dbReference>
<dbReference type="CDD" id="cd20298">
    <property type="entry name" value="cupin_UAH"/>
    <property type="match status" value="1"/>
</dbReference>
<dbReference type="Pfam" id="PF04115">
    <property type="entry name" value="Ureidogly_lyase"/>
    <property type="match status" value="1"/>
</dbReference>
<dbReference type="PANTHER" id="PTHR21221">
    <property type="entry name" value="UREIDOGLYCOLATE HYDROLASE"/>
    <property type="match status" value="1"/>
</dbReference>
<dbReference type="InterPro" id="IPR024060">
    <property type="entry name" value="Ureidoglycolate_lyase_dom_sf"/>
</dbReference>
<name>A0A225AJQ0_TALAT</name>
<dbReference type="GO" id="GO:0050385">
    <property type="term" value="F:ureidoglycolate lyase activity"/>
    <property type="evidence" value="ECO:0007669"/>
    <property type="project" value="UniProtKB-EC"/>
</dbReference>
<evidence type="ECO:0000313" key="6">
    <source>
        <dbReference type="Proteomes" id="UP000214365"/>
    </source>
</evidence>
<dbReference type="GO" id="GO:0004848">
    <property type="term" value="F:ureidoglycolate hydrolase activity"/>
    <property type="evidence" value="ECO:0007669"/>
    <property type="project" value="InterPro"/>
</dbReference>
<accession>A0A225AJQ0</accession>
<comment type="subunit">
    <text evidence="1">Homodimer.</text>
</comment>
<dbReference type="InterPro" id="IPR011051">
    <property type="entry name" value="RmlC_Cupin_sf"/>
</dbReference>
<dbReference type="EMBL" id="LFMY01000003">
    <property type="protein sequence ID" value="OKL61741.1"/>
    <property type="molecule type" value="Genomic_DNA"/>
</dbReference>
<evidence type="ECO:0000256" key="3">
    <source>
        <dbReference type="ARBA" id="ARBA00023239"/>
    </source>
</evidence>
<evidence type="ECO:0000256" key="2">
    <source>
        <dbReference type="ARBA" id="ARBA00022631"/>
    </source>
</evidence>
<dbReference type="Gene3D" id="2.60.120.480">
    <property type="entry name" value="Ureidoglycolate hydrolase"/>
    <property type="match status" value="1"/>
</dbReference>
<dbReference type="InterPro" id="IPR007247">
    <property type="entry name" value="Ureidogly_lyase"/>
</dbReference>
<sequence>MCELHITAEPLHSRGLCTVWHCHIQSDSSRCQQGTARGSNSHPASVFTCSHTPSHAPSGVQAEPYCSFFSSFPREPRTAVQVDCLERHPYTKQTFVPIAIPAGASNSPQSTISSFLVVVAPTTTAIHEAIRVDDIHEKNSSSATNAPDLLHLKAFIAHGSQAISYNAGTWHAPMIVLGDIRVDFLVLQYANRVKKEDSIEAYRTVP</sequence>
<dbReference type="GeneID" id="31002567"/>
<dbReference type="GO" id="GO:0000256">
    <property type="term" value="P:allantoin catabolic process"/>
    <property type="evidence" value="ECO:0007669"/>
    <property type="project" value="InterPro"/>
</dbReference>
<dbReference type="PANTHER" id="PTHR21221:SF1">
    <property type="entry name" value="UREIDOGLYCOLATE LYASE"/>
    <property type="match status" value="1"/>
</dbReference>
<dbReference type="AlphaFoldDB" id="A0A225AJQ0"/>
<protein>
    <recommendedName>
        <fullName evidence="7">Ureidoglycolate hydrolase</fullName>
    </recommendedName>
</protein>
<dbReference type="SUPFAM" id="SSF51182">
    <property type="entry name" value="RmlC-like cupins"/>
    <property type="match status" value="1"/>
</dbReference>
<dbReference type="STRING" id="1441469.A0A225AJQ0"/>